<organism evidence="1 2">
    <name type="scientific">Amycolatopsis alkalitolerans</name>
    <dbReference type="NCBI Taxonomy" id="2547244"/>
    <lineage>
        <taxon>Bacteria</taxon>
        <taxon>Bacillati</taxon>
        <taxon>Actinomycetota</taxon>
        <taxon>Actinomycetes</taxon>
        <taxon>Pseudonocardiales</taxon>
        <taxon>Pseudonocardiaceae</taxon>
        <taxon>Amycolatopsis</taxon>
    </lineage>
</organism>
<dbReference type="RefSeq" id="WP_139097540.1">
    <property type="nucleotide sequence ID" value="NZ_VDFW01000012.1"/>
</dbReference>
<dbReference type="AlphaFoldDB" id="A0A5C4M4Q4"/>
<dbReference type="OrthoDB" id="7067800at2"/>
<dbReference type="InterPro" id="IPR007325">
    <property type="entry name" value="KFase/CYL"/>
</dbReference>
<dbReference type="Gene3D" id="3.50.30.50">
    <property type="entry name" value="Putative cyclase"/>
    <property type="match status" value="1"/>
</dbReference>
<dbReference type="EMBL" id="VDFW01000012">
    <property type="protein sequence ID" value="TNC25152.1"/>
    <property type="molecule type" value="Genomic_DNA"/>
</dbReference>
<dbReference type="GO" id="GO:0004061">
    <property type="term" value="F:arylformamidase activity"/>
    <property type="evidence" value="ECO:0007669"/>
    <property type="project" value="InterPro"/>
</dbReference>
<keyword evidence="2" id="KW-1185">Reference proteome</keyword>
<dbReference type="GO" id="GO:0019441">
    <property type="term" value="P:L-tryptophan catabolic process to kynurenine"/>
    <property type="evidence" value="ECO:0007669"/>
    <property type="project" value="InterPro"/>
</dbReference>
<gene>
    <name evidence="1" type="ORF">FG385_16030</name>
</gene>
<proteinExistence type="predicted"/>
<dbReference type="Proteomes" id="UP000305546">
    <property type="component" value="Unassembled WGS sequence"/>
</dbReference>
<dbReference type="InterPro" id="IPR037175">
    <property type="entry name" value="KFase_sf"/>
</dbReference>
<dbReference type="PANTHER" id="PTHR31118">
    <property type="entry name" value="CYCLASE-LIKE PROTEIN 2"/>
    <property type="match status" value="1"/>
</dbReference>
<sequence length="216" mass="23759">MAGFLDLTHPLNNSIPVAPILPGVKFDPVMSLADGKPNVLMCTMPSHCGTHVDAPRHFIADGMTIDDVPLDWLVGPACAIDFDLAERQEITAAMLDGAGGHVRRGDRLLVRTGFTTRYWQPSYVEHPYFTEDAAGWMIDRGIRLLGIDMLTPDKPHSLRDSGFNFPVHHILLGNDVIIVENLRFDNPLPERFDVSILPLPIHEGDGAPARAFAHVG</sequence>
<dbReference type="SUPFAM" id="SSF102198">
    <property type="entry name" value="Putative cyclase"/>
    <property type="match status" value="1"/>
</dbReference>
<name>A0A5C4M4Q4_9PSEU</name>
<evidence type="ECO:0000313" key="2">
    <source>
        <dbReference type="Proteomes" id="UP000305546"/>
    </source>
</evidence>
<evidence type="ECO:0000313" key="1">
    <source>
        <dbReference type="EMBL" id="TNC25152.1"/>
    </source>
</evidence>
<comment type="caution">
    <text evidence="1">The sequence shown here is derived from an EMBL/GenBank/DDBJ whole genome shotgun (WGS) entry which is preliminary data.</text>
</comment>
<dbReference type="Pfam" id="PF04199">
    <property type="entry name" value="Cyclase"/>
    <property type="match status" value="1"/>
</dbReference>
<accession>A0A5C4M4Q4</accession>
<dbReference type="PANTHER" id="PTHR31118:SF32">
    <property type="entry name" value="KYNURENINE FORMAMIDASE"/>
    <property type="match status" value="1"/>
</dbReference>
<reference evidence="1 2" key="1">
    <citation type="submission" date="2019-06" db="EMBL/GenBank/DDBJ databases">
        <title>Amycolatopsis alkalitolerans sp. nov., isolated from Gastrodia elata Blume.</title>
        <authorList>
            <person name="Narsing Rao M.P."/>
            <person name="Li W.J."/>
        </authorList>
    </citation>
    <scope>NUCLEOTIDE SEQUENCE [LARGE SCALE GENOMIC DNA]</scope>
    <source>
        <strain evidence="1 2">SYSUP0005</strain>
    </source>
</reference>
<protein>
    <submittedName>
        <fullName evidence="1">Cyclase family protein</fullName>
    </submittedName>
</protein>